<protein>
    <submittedName>
        <fullName evidence="1">Uncharacterized protein</fullName>
    </submittedName>
</protein>
<dbReference type="PANTHER" id="PTHR35736">
    <property type="entry name" value="EXPRESSED PROTEIN"/>
    <property type="match status" value="1"/>
</dbReference>
<feature type="non-terminal residue" evidence="1">
    <location>
        <position position="1"/>
    </location>
</feature>
<accession>A0AA38L6K3</accession>
<evidence type="ECO:0000313" key="1">
    <source>
        <dbReference type="EMBL" id="KAH9314329.1"/>
    </source>
</evidence>
<dbReference type="EMBL" id="JAHRHJ020000005">
    <property type="protein sequence ID" value="KAH9314329.1"/>
    <property type="molecule type" value="Genomic_DNA"/>
</dbReference>
<comment type="caution">
    <text evidence="1">The sequence shown here is derived from an EMBL/GenBank/DDBJ whole genome shotgun (WGS) entry which is preliminary data.</text>
</comment>
<dbReference type="AlphaFoldDB" id="A0AA38L6K3"/>
<keyword evidence="2" id="KW-1185">Reference proteome</keyword>
<feature type="non-terminal residue" evidence="1">
    <location>
        <position position="87"/>
    </location>
</feature>
<name>A0AA38L6K3_TAXCH</name>
<dbReference type="Proteomes" id="UP000824469">
    <property type="component" value="Unassembled WGS sequence"/>
</dbReference>
<proteinExistence type="predicted"/>
<sequence>LCGNHIEASIYSLDRSLLFLSCLGLHENPPELPQMRAKDWGPMPRWVTLVDFFLAARATRAIISGAHRRVATTYAQLIAAMAAANKL</sequence>
<reference evidence="1 2" key="1">
    <citation type="journal article" date="2021" name="Nat. Plants">
        <title>The Taxus genome provides insights into paclitaxel biosynthesis.</title>
        <authorList>
            <person name="Xiong X."/>
            <person name="Gou J."/>
            <person name="Liao Q."/>
            <person name="Li Y."/>
            <person name="Zhou Q."/>
            <person name="Bi G."/>
            <person name="Li C."/>
            <person name="Du R."/>
            <person name="Wang X."/>
            <person name="Sun T."/>
            <person name="Guo L."/>
            <person name="Liang H."/>
            <person name="Lu P."/>
            <person name="Wu Y."/>
            <person name="Zhang Z."/>
            <person name="Ro D.K."/>
            <person name="Shang Y."/>
            <person name="Huang S."/>
            <person name="Yan J."/>
        </authorList>
    </citation>
    <scope>NUCLEOTIDE SEQUENCE [LARGE SCALE GENOMIC DNA]</scope>
    <source>
        <strain evidence="1">Ta-2019</strain>
    </source>
</reference>
<organism evidence="1 2">
    <name type="scientific">Taxus chinensis</name>
    <name type="common">Chinese yew</name>
    <name type="synonym">Taxus wallichiana var. chinensis</name>
    <dbReference type="NCBI Taxonomy" id="29808"/>
    <lineage>
        <taxon>Eukaryota</taxon>
        <taxon>Viridiplantae</taxon>
        <taxon>Streptophyta</taxon>
        <taxon>Embryophyta</taxon>
        <taxon>Tracheophyta</taxon>
        <taxon>Spermatophyta</taxon>
        <taxon>Pinopsida</taxon>
        <taxon>Pinidae</taxon>
        <taxon>Conifers II</taxon>
        <taxon>Cupressales</taxon>
        <taxon>Taxaceae</taxon>
        <taxon>Taxus</taxon>
    </lineage>
</organism>
<gene>
    <name evidence="1" type="ORF">KI387_022956</name>
</gene>
<dbReference type="PANTHER" id="PTHR35736:SF1">
    <property type="entry name" value="EXPRESSED PROTEIN"/>
    <property type="match status" value="1"/>
</dbReference>
<dbReference type="Pfam" id="PF25102">
    <property type="entry name" value="DUF7810"/>
    <property type="match status" value="1"/>
</dbReference>
<evidence type="ECO:0000313" key="2">
    <source>
        <dbReference type="Proteomes" id="UP000824469"/>
    </source>
</evidence>
<dbReference type="InterPro" id="IPR056712">
    <property type="entry name" value="DUF7810"/>
</dbReference>